<dbReference type="EMBL" id="MLQQ01000058">
    <property type="protein sequence ID" value="OIJ07727.1"/>
    <property type="molecule type" value="Genomic_DNA"/>
</dbReference>
<name>A0A1S2L7H7_9BACI</name>
<keyword evidence="1" id="KW-0472">Membrane</keyword>
<dbReference type="AlphaFoldDB" id="A0A1S2L7H7"/>
<reference evidence="2 3" key="1">
    <citation type="submission" date="2016-10" db="EMBL/GenBank/DDBJ databases">
        <title>Draft genome sequences of four alkaliphilic bacteria belonging to the Anaerobacillus genus.</title>
        <authorList>
            <person name="Bassil N.M."/>
            <person name="Lloyd J.R."/>
        </authorList>
    </citation>
    <scope>NUCLEOTIDE SEQUENCE [LARGE SCALE GENOMIC DNA]</scope>
    <source>
        <strain evidence="2 3">DSM 15340</strain>
    </source>
</reference>
<dbReference type="Proteomes" id="UP000180098">
    <property type="component" value="Unassembled WGS sequence"/>
</dbReference>
<keyword evidence="1" id="KW-0812">Transmembrane</keyword>
<sequence length="93" mass="10837">MKLKERLVSWIDGIFSPFHAFLDMAIERLQVVSLVTAQGLNVGQYLSVFADMPFEWQLVVYSLMTSMVVIGSIFMFRSIMRLYYAKKDGVKFW</sequence>
<protein>
    <submittedName>
        <fullName evidence="2">Uncharacterized protein</fullName>
    </submittedName>
</protein>
<evidence type="ECO:0000256" key="1">
    <source>
        <dbReference type="SAM" id="Phobius"/>
    </source>
</evidence>
<keyword evidence="3" id="KW-1185">Reference proteome</keyword>
<dbReference type="OrthoDB" id="2628632at2"/>
<gene>
    <name evidence="2" type="ORF">BKP35_18235</name>
</gene>
<evidence type="ECO:0000313" key="2">
    <source>
        <dbReference type="EMBL" id="OIJ07727.1"/>
    </source>
</evidence>
<comment type="caution">
    <text evidence="2">The sequence shown here is derived from an EMBL/GenBank/DDBJ whole genome shotgun (WGS) entry which is preliminary data.</text>
</comment>
<evidence type="ECO:0000313" key="3">
    <source>
        <dbReference type="Proteomes" id="UP000180098"/>
    </source>
</evidence>
<keyword evidence="1" id="KW-1133">Transmembrane helix</keyword>
<feature type="transmembrane region" description="Helical" evidence="1">
    <location>
        <begin position="58"/>
        <end position="76"/>
    </location>
</feature>
<accession>A0A1S2L7H7</accession>
<proteinExistence type="predicted"/>
<organism evidence="2 3">
    <name type="scientific">Anaerobacillus arseniciselenatis</name>
    <dbReference type="NCBI Taxonomy" id="85682"/>
    <lineage>
        <taxon>Bacteria</taxon>
        <taxon>Bacillati</taxon>
        <taxon>Bacillota</taxon>
        <taxon>Bacilli</taxon>
        <taxon>Bacillales</taxon>
        <taxon>Bacillaceae</taxon>
        <taxon>Anaerobacillus</taxon>
    </lineage>
</organism>